<feature type="signal peptide" evidence="1">
    <location>
        <begin position="1"/>
        <end position="26"/>
    </location>
</feature>
<dbReference type="PANTHER" id="PTHR33420:SF26">
    <property type="entry name" value="FIMBRIAL SUBUNIT"/>
    <property type="match status" value="1"/>
</dbReference>
<dbReference type="PANTHER" id="PTHR33420">
    <property type="entry name" value="FIMBRIAL SUBUNIT ELFA-RELATED"/>
    <property type="match status" value="1"/>
</dbReference>
<evidence type="ECO:0000259" key="2">
    <source>
        <dbReference type="Pfam" id="PF00419"/>
    </source>
</evidence>
<reference evidence="3" key="1">
    <citation type="submission" date="2022-09" db="EMBL/GenBank/DDBJ databases">
        <title>Intensive care unit water sources are persistently colonized with multi-drug resistant bacteria and are the site of extensive horizontal gene transfer of antibiotic resistance genes.</title>
        <authorList>
            <person name="Diorio-Toth L."/>
        </authorList>
    </citation>
    <scope>NUCLEOTIDE SEQUENCE</scope>
    <source>
        <strain evidence="3">GD03676</strain>
    </source>
</reference>
<accession>A0AA42W6U3</accession>
<dbReference type="GO" id="GO:0009289">
    <property type="term" value="C:pilus"/>
    <property type="evidence" value="ECO:0007669"/>
    <property type="project" value="InterPro"/>
</dbReference>
<proteinExistence type="predicted"/>
<dbReference type="InterPro" id="IPR050263">
    <property type="entry name" value="Bact_Fimbrial_Adh_Pro"/>
</dbReference>
<dbReference type="InterPro" id="IPR000259">
    <property type="entry name" value="Adhesion_dom_fimbrial"/>
</dbReference>
<evidence type="ECO:0000256" key="1">
    <source>
        <dbReference type="SAM" id="SignalP"/>
    </source>
</evidence>
<dbReference type="GO" id="GO:0043709">
    <property type="term" value="P:cell adhesion involved in single-species biofilm formation"/>
    <property type="evidence" value="ECO:0007669"/>
    <property type="project" value="TreeGrafter"/>
</dbReference>
<dbReference type="AlphaFoldDB" id="A0AA42W6U3"/>
<dbReference type="EMBL" id="JAOCKG010000002">
    <property type="protein sequence ID" value="MDH2049693.1"/>
    <property type="molecule type" value="Genomic_DNA"/>
</dbReference>
<comment type="caution">
    <text evidence="3">The sequence shown here is derived from an EMBL/GenBank/DDBJ whole genome shotgun (WGS) entry which is preliminary data.</text>
</comment>
<name>A0AA42W6U3_9BURK</name>
<dbReference type="InterPro" id="IPR036937">
    <property type="entry name" value="Adhesion_dom_fimbrial_sf"/>
</dbReference>
<protein>
    <submittedName>
        <fullName evidence="3">Type 1 fimbrial protein</fullName>
    </submittedName>
</protein>
<keyword evidence="1" id="KW-0732">Signal</keyword>
<dbReference type="Pfam" id="PF00419">
    <property type="entry name" value="Fimbrial"/>
    <property type="match status" value="1"/>
</dbReference>
<dbReference type="Proteomes" id="UP001161276">
    <property type="component" value="Unassembled WGS sequence"/>
</dbReference>
<dbReference type="Gene3D" id="2.60.40.1090">
    <property type="entry name" value="Fimbrial-type adhesion domain"/>
    <property type="match status" value="1"/>
</dbReference>
<dbReference type="InterPro" id="IPR008966">
    <property type="entry name" value="Adhesion_dom_sf"/>
</dbReference>
<evidence type="ECO:0000313" key="3">
    <source>
        <dbReference type="EMBL" id="MDH2049693.1"/>
    </source>
</evidence>
<gene>
    <name evidence="3" type="ORF">N5K24_04780</name>
</gene>
<organism evidence="3 4">
    <name type="scientific">Achromobacter marplatensis</name>
    <dbReference type="NCBI Taxonomy" id="470868"/>
    <lineage>
        <taxon>Bacteria</taxon>
        <taxon>Pseudomonadati</taxon>
        <taxon>Pseudomonadota</taxon>
        <taxon>Betaproteobacteria</taxon>
        <taxon>Burkholderiales</taxon>
        <taxon>Alcaligenaceae</taxon>
        <taxon>Achromobacter</taxon>
    </lineage>
</organism>
<feature type="domain" description="Fimbrial-type adhesion" evidence="2">
    <location>
        <begin position="33"/>
        <end position="190"/>
    </location>
</feature>
<evidence type="ECO:0000313" key="4">
    <source>
        <dbReference type="Proteomes" id="UP001161276"/>
    </source>
</evidence>
<dbReference type="RefSeq" id="WP_006224260.1">
    <property type="nucleotide sequence ID" value="NZ_ALJE01000011.1"/>
</dbReference>
<feature type="chain" id="PRO_5041381262" evidence="1">
    <location>
        <begin position="27"/>
        <end position="192"/>
    </location>
</feature>
<dbReference type="SUPFAM" id="SSF49401">
    <property type="entry name" value="Bacterial adhesins"/>
    <property type="match status" value="1"/>
</dbReference>
<sequence length="192" mass="19419">MKRSTFASLSAAGALVVALAPGVSHAQWDGQVKFVGKVSDTTCLINGKAPGMGNILEVSMGEHAPGFFTAIGKKTTPVPFDIVLTSGPGASCTATKTASIAFDNDAAHVDKASGNLKISSTSPAKGIQIEINDAGNTATGKIRLGVAQTNPQKVVLSDSGGTLSYTANYVSTAATVNAGTAVSIIPFMVAYE</sequence>